<geneLocation type="plasmid" evidence="1">
    <name>RCFBPv3_mp</name>
</geneLocation>
<dbReference type="AlphaFoldDB" id="D8P642"/>
<accession>D8P642</accession>
<proteinExistence type="predicted"/>
<reference evidence="1" key="2">
    <citation type="submission" date="2010-02" db="EMBL/GenBank/DDBJ databases">
        <authorList>
            <person name="Genoscope - CEA"/>
        </authorList>
    </citation>
    <scope>NUCLEOTIDE SEQUENCE</scope>
    <source>
        <strain evidence="1">CFBP2957</strain>
        <plasmid evidence="1">RCFBPv3_mp</plasmid>
    </source>
</reference>
<reference evidence="1" key="1">
    <citation type="journal article" date="2010" name="BMC Genomics">
        <title>Genomes of three tomato pathogens within the Ralstonia solanacearum species complex reveal significant evolutionary divergence.</title>
        <authorList>
            <person name="Remenant B."/>
            <person name="Coupat-Goutaland B."/>
            <person name="Guidot A."/>
            <person name="Cellier G."/>
            <person name="Wicker E."/>
            <person name="Allen C."/>
            <person name="Fegan M."/>
            <person name="Pruvost O."/>
            <person name="Elbaz M."/>
            <person name="Calteau A."/>
            <person name="Salvignol G."/>
            <person name="Mornico D."/>
            <person name="Mangenot S."/>
            <person name="Barbe V."/>
            <person name="Medigue C."/>
            <person name="Prior P."/>
        </authorList>
    </citation>
    <scope>NUCLEOTIDE SEQUENCE [LARGE SCALE GENOMIC DNA]</scope>
    <source>
        <strain evidence="1">CFBP2957</strain>
        <plasmid evidence="1">RCFBPv3_mp</plasmid>
    </source>
</reference>
<evidence type="ECO:0000313" key="1">
    <source>
        <dbReference type="EMBL" id="CBJ54378.1"/>
    </source>
</evidence>
<keyword evidence="1" id="KW-0614">Plasmid</keyword>
<gene>
    <name evidence="1" type="ORF">RCFBP_mp30293</name>
</gene>
<name>D8P642_RALSL</name>
<organism evidence="1">
    <name type="scientific">Ralstonia solanacearum CFBP2957</name>
    <dbReference type="NCBI Taxonomy" id="859656"/>
    <lineage>
        <taxon>Bacteria</taxon>
        <taxon>Pseudomonadati</taxon>
        <taxon>Pseudomonadota</taxon>
        <taxon>Betaproteobacteria</taxon>
        <taxon>Burkholderiales</taxon>
        <taxon>Burkholderiaceae</taxon>
        <taxon>Ralstonia</taxon>
        <taxon>Ralstonia solanacearum species complex</taxon>
    </lineage>
</organism>
<protein>
    <submittedName>
        <fullName evidence="1">Uncharacterized protein</fullName>
    </submittedName>
</protein>
<sequence>MLHRPVESATQAAVQGDLSLVGAQGTGVNDLAARSDDPPIVASKESLARQPAFVGNLVWRSVKSRGDWTSDASGCCAWPCLLATKVQLPVF</sequence>
<dbReference type="EMBL" id="FP885907">
    <property type="protein sequence ID" value="CBJ54378.1"/>
    <property type="molecule type" value="Genomic_DNA"/>
</dbReference>